<gene>
    <name evidence="1" type="ORF">RhiirA4_452328</name>
</gene>
<proteinExistence type="predicted"/>
<evidence type="ECO:0000313" key="2">
    <source>
        <dbReference type="Proteomes" id="UP000234323"/>
    </source>
</evidence>
<dbReference type="AlphaFoldDB" id="A0A2I1FXR3"/>
<organism evidence="1 2">
    <name type="scientific">Rhizophagus irregularis</name>
    <dbReference type="NCBI Taxonomy" id="588596"/>
    <lineage>
        <taxon>Eukaryota</taxon>
        <taxon>Fungi</taxon>
        <taxon>Fungi incertae sedis</taxon>
        <taxon>Mucoromycota</taxon>
        <taxon>Glomeromycotina</taxon>
        <taxon>Glomeromycetes</taxon>
        <taxon>Glomerales</taxon>
        <taxon>Glomeraceae</taxon>
        <taxon>Rhizophagus</taxon>
    </lineage>
</organism>
<name>A0A2I1FXR3_9GLOM</name>
<accession>A0A2I1FXR3</accession>
<dbReference type="EMBL" id="LLXI01000053">
    <property type="protein sequence ID" value="PKY39172.1"/>
    <property type="molecule type" value="Genomic_DNA"/>
</dbReference>
<evidence type="ECO:0000313" key="1">
    <source>
        <dbReference type="EMBL" id="PKY39172.1"/>
    </source>
</evidence>
<reference evidence="1 2" key="1">
    <citation type="submission" date="2015-10" db="EMBL/GenBank/DDBJ databases">
        <title>Genome analyses suggest a sexual origin of heterokaryosis in a supposedly ancient asexual fungus.</title>
        <authorList>
            <person name="Ropars J."/>
            <person name="Sedzielewska K."/>
            <person name="Noel J."/>
            <person name="Charron P."/>
            <person name="Farinelli L."/>
            <person name="Marton T."/>
            <person name="Kruger M."/>
            <person name="Pelin A."/>
            <person name="Brachmann A."/>
            <person name="Corradi N."/>
        </authorList>
    </citation>
    <scope>NUCLEOTIDE SEQUENCE [LARGE SCALE GENOMIC DNA]</scope>
    <source>
        <strain evidence="1 2">A4</strain>
    </source>
</reference>
<comment type="caution">
    <text evidence="1">The sequence shown here is derived from an EMBL/GenBank/DDBJ whole genome shotgun (WGS) entry which is preliminary data.</text>
</comment>
<sequence length="92" mass="10727">MSTPASYHMQFSDKLNEIENETNKFASNISTHEESLEKSMNKTGTYFTKLKSLNKEQLKDHFGMKHLEFMKELQNEMEVMGNKMKIMGNKMG</sequence>
<protein>
    <submittedName>
        <fullName evidence="1">Uncharacterized protein</fullName>
    </submittedName>
</protein>
<dbReference type="Proteomes" id="UP000234323">
    <property type="component" value="Unassembled WGS sequence"/>
</dbReference>
<keyword evidence="2" id="KW-1185">Reference proteome</keyword>